<keyword evidence="7 9" id="KW-0411">Iron-sulfur</keyword>
<comment type="function">
    <text evidence="9">Catalyzes the radical-mediated insertion of two sulfur atoms into the C-6 and C-8 positions of the octanoyl moiety bound to the lipoyl domains of lipoate-dependent enzymes, thereby converting the octanoylated domains into lipoylated derivatives.</text>
</comment>
<dbReference type="InterPro" id="IPR013785">
    <property type="entry name" value="Aldolase_TIM"/>
</dbReference>
<keyword evidence="1 9" id="KW-0004">4Fe-4S</keyword>
<dbReference type="AlphaFoldDB" id="A0A851GBH2"/>
<dbReference type="PANTHER" id="PTHR10949">
    <property type="entry name" value="LIPOYL SYNTHASE"/>
    <property type="match status" value="1"/>
</dbReference>
<evidence type="ECO:0000259" key="10">
    <source>
        <dbReference type="PROSITE" id="PS51918"/>
    </source>
</evidence>
<keyword evidence="4 9" id="KW-0949">S-adenosyl-L-methionine</keyword>
<dbReference type="CDD" id="cd01335">
    <property type="entry name" value="Radical_SAM"/>
    <property type="match status" value="1"/>
</dbReference>
<feature type="binding site" evidence="9">
    <location>
        <position position="50"/>
    </location>
    <ligand>
        <name>[4Fe-4S] cluster</name>
        <dbReference type="ChEBI" id="CHEBI:49883"/>
        <label>1</label>
    </ligand>
</feature>
<sequence length="313" mass="35144">MSKCHGPKMNMDPSLHVERKPDWLKVRLPNDPGFWSTKSLITDLNLVTVCEEANCPNRWECWSQGTATFMIAGEKCTRACGFCAVKTARPDALDADEPQRVAEACKRLKLKHVVITAVCRDDLRDGGAEHFKLVVEAIRTANPGIIIEILTPDFNDRDFALQLCLDGMPHVFNHNLETVERLTPLVRSRAKYQRSLTVLKKALAFAEGKVVTKSGLMLGLGETEEELFQAMDDLLAHDVSVLTLGQYMRPTPRHLPVVEYIKPEKFDEYKRVAIEKGFRHCASGPLVRSSYLAADFQPELDLIKEIEAKAALV</sequence>
<organism evidence="11 12">
    <name type="scientific">Oceaniferula marina</name>
    <dbReference type="NCBI Taxonomy" id="2748318"/>
    <lineage>
        <taxon>Bacteria</taxon>
        <taxon>Pseudomonadati</taxon>
        <taxon>Verrucomicrobiota</taxon>
        <taxon>Verrucomicrobiia</taxon>
        <taxon>Verrucomicrobiales</taxon>
        <taxon>Verrucomicrobiaceae</taxon>
        <taxon>Oceaniferula</taxon>
    </lineage>
</organism>
<dbReference type="GO" id="GO:0005737">
    <property type="term" value="C:cytoplasm"/>
    <property type="evidence" value="ECO:0007669"/>
    <property type="project" value="UniProtKB-SubCell"/>
</dbReference>
<evidence type="ECO:0000256" key="1">
    <source>
        <dbReference type="ARBA" id="ARBA00022485"/>
    </source>
</evidence>
<comment type="cofactor">
    <cofactor evidence="9">
        <name>[4Fe-4S] cluster</name>
        <dbReference type="ChEBI" id="CHEBI:49883"/>
    </cofactor>
    <text evidence="9">Binds 2 [4Fe-4S] clusters per subunit. One cluster is coordinated with 3 cysteines and an exchangeable S-adenosyl-L-methionine.</text>
</comment>
<feature type="binding site" evidence="9">
    <location>
        <position position="76"/>
    </location>
    <ligand>
        <name>[4Fe-4S] cluster</name>
        <dbReference type="ChEBI" id="CHEBI:49883"/>
        <label>2</label>
        <note>4Fe-4S-S-AdoMet</note>
    </ligand>
</feature>
<feature type="binding site" evidence="9">
    <location>
        <position position="290"/>
    </location>
    <ligand>
        <name>[4Fe-4S] cluster</name>
        <dbReference type="ChEBI" id="CHEBI:49883"/>
        <label>1</label>
    </ligand>
</feature>
<keyword evidence="12" id="KW-1185">Reference proteome</keyword>
<evidence type="ECO:0000256" key="2">
    <source>
        <dbReference type="ARBA" id="ARBA00022490"/>
    </source>
</evidence>
<comment type="similarity">
    <text evidence="9">Belongs to the radical SAM superfamily. Lipoyl synthase family.</text>
</comment>
<comment type="catalytic activity">
    <reaction evidence="8 9">
        <text>[[Fe-S] cluster scaffold protein carrying a second [4Fe-4S](2+) cluster] + N(6)-octanoyl-L-lysyl-[protein] + 2 oxidized [2Fe-2S]-[ferredoxin] + 2 S-adenosyl-L-methionine + 4 H(+) = [[Fe-S] cluster scaffold protein] + N(6)-[(R)-dihydrolipoyl]-L-lysyl-[protein] + 4 Fe(3+) + 2 hydrogen sulfide + 2 5'-deoxyadenosine + 2 L-methionine + 2 reduced [2Fe-2S]-[ferredoxin]</text>
        <dbReference type="Rhea" id="RHEA:16585"/>
        <dbReference type="Rhea" id="RHEA-COMP:9928"/>
        <dbReference type="Rhea" id="RHEA-COMP:10000"/>
        <dbReference type="Rhea" id="RHEA-COMP:10001"/>
        <dbReference type="Rhea" id="RHEA-COMP:10475"/>
        <dbReference type="Rhea" id="RHEA-COMP:14568"/>
        <dbReference type="Rhea" id="RHEA-COMP:14569"/>
        <dbReference type="ChEBI" id="CHEBI:15378"/>
        <dbReference type="ChEBI" id="CHEBI:17319"/>
        <dbReference type="ChEBI" id="CHEBI:29034"/>
        <dbReference type="ChEBI" id="CHEBI:29919"/>
        <dbReference type="ChEBI" id="CHEBI:33722"/>
        <dbReference type="ChEBI" id="CHEBI:33737"/>
        <dbReference type="ChEBI" id="CHEBI:33738"/>
        <dbReference type="ChEBI" id="CHEBI:57844"/>
        <dbReference type="ChEBI" id="CHEBI:59789"/>
        <dbReference type="ChEBI" id="CHEBI:78809"/>
        <dbReference type="ChEBI" id="CHEBI:83100"/>
        <dbReference type="EC" id="2.8.1.8"/>
    </reaction>
</comment>
<proteinExistence type="inferred from homology"/>
<dbReference type="SUPFAM" id="SSF102114">
    <property type="entry name" value="Radical SAM enzymes"/>
    <property type="match status" value="1"/>
</dbReference>
<dbReference type="InterPro" id="IPR007197">
    <property type="entry name" value="rSAM"/>
</dbReference>
<dbReference type="NCBIfam" id="NF004019">
    <property type="entry name" value="PRK05481.1"/>
    <property type="match status" value="1"/>
</dbReference>
<dbReference type="PANTHER" id="PTHR10949:SF0">
    <property type="entry name" value="LIPOYL SYNTHASE, MITOCHONDRIAL"/>
    <property type="match status" value="1"/>
</dbReference>
<dbReference type="GO" id="GO:0009249">
    <property type="term" value="P:protein lipoylation"/>
    <property type="evidence" value="ECO:0007669"/>
    <property type="project" value="UniProtKB-UniRule"/>
</dbReference>
<dbReference type="Proteomes" id="UP000557872">
    <property type="component" value="Unassembled WGS sequence"/>
</dbReference>
<evidence type="ECO:0000256" key="4">
    <source>
        <dbReference type="ARBA" id="ARBA00022691"/>
    </source>
</evidence>
<name>A0A851GBH2_9BACT</name>
<dbReference type="HAMAP" id="MF_00206">
    <property type="entry name" value="Lipoyl_synth"/>
    <property type="match status" value="1"/>
</dbReference>
<comment type="caution">
    <text evidence="11">The sequence shown here is derived from an EMBL/GenBank/DDBJ whole genome shotgun (WGS) entry which is preliminary data.</text>
</comment>
<feature type="domain" description="Radical SAM core" evidence="10">
    <location>
        <begin position="62"/>
        <end position="279"/>
    </location>
</feature>
<dbReference type="NCBIfam" id="TIGR00510">
    <property type="entry name" value="lipA"/>
    <property type="match status" value="1"/>
</dbReference>
<evidence type="ECO:0000256" key="5">
    <source>
        <dbReference type="ARBA" id="ARBA00022723"/>
    </source>
</evidence>
<dbReference type="SFLD" id="SFLDG01058">
    <property type="entry name" value="lipoyl_synthase_like"/>
    <property type="match status" value="1"/>
</dbReference>
<dbReference type="SFLD" id="SFLDS00029">
    <property type="entry name" value="Radical_SAM"/>
    <property type="match status" value="1"/>
</dbReference>
<dbReference type="FunFam" id="3.20.20.70:FF:000040">
    <property type="entry name" value="Lipoyl synthase"/>
    <property type="match status" value="1"/>
</dbReference>
<comment type="pathway">
    <text evidence="9">Protein modification; protein lipoylation via endogenous pathway; protein N(6)-(lipoyl)lysine from octanoyl-[acyl-carrier-protein]: step 2/2.</text>
</comment>
<comment type="subcellular location">
    <subcellularLocation>
        <location evidence="9">Cytoplasm</location>
    </subcellularLocation>
</comment>
<dbReference type="SFLD" id="SFLDF00271">
    <property type="entry name" value="lipoyl_synthase"/>
    <property type="match status" value="1"/>
</dbReference>
<dbReference type="InterPro" id="IPR058240">
    <property type="entry name" value="rSAM_sf"/>
</dbReference>
<dbReference type="NCBIfam" id="NF009544">
    <property type="entry name" value="PRK12928.1"/>
    <property type="match status" value="1"/>
</dbReference>
<feature type="binding site" evidence="9">
    <location>
        <position position="83"/>
    </location>
    <ligand>
        <name>[4Fe-4S] cluster</name>
        <dbReference type="ChEBI" id="CHEBI:49883"/>
        <label>2</label>
        <note>4Fe-4S-S-AdoMet</note>
    </ligand>
</feature>
<feature type="binding site" evidence="9">
    <location>
        <position position="55"/>
    </location>
    <ligand>
        <name>[4Fe-4S] cluster</name>
        <dbReference type="ChEBI" id="CHEBI:49883"/>
        <label>1</label>
    </ligand>
</feature>
<dbReference type="GO" id="GO:0051539">
    <property type="term" value="F:4 iron, 4 sulfur cluster binding"/>
    <property type="evidence" value="ECO:0007669"/>
    <property type="project" value="UniProtKB-UniRule"/>
</dbReference>
<dbReference type="InterPro" id="IPR031691">
    <property type="entry name" value="LIAS_N"/>
</dbReference>
<evidence type="ECO:0000256" key="6">
    <source>
        <dbReference type="ARBA" id="ARBA00023004"/>
    </source>
</evidence>
<dbReference type="Gene3D" id="3.20.20.70">
    <property type="entry name" value="Aldolase class I"/>
    <property type="match status" value="1"/>
</dbReference>
<evidence type="ECO:0000313" key="11">
    <source>
        <dbReference type="EMBL" id="NWK54519.1"/>
    </source>
</evidence>
<dbReference type="PROSITE" id="PS51918">
    <property type="entry name" value="RADICAL_SAM"/>
    <property type="match status" value="1"/>
</dbReference>
<dbReference type="InterPro" id="IPR003698">
    <property type="entry name" value="Lipoyl_synth"/>
</dbReference>
<dbReference type="GO" id="GO:0016992">
    <property type="term" value="F:lipoate synthase activity"/>
    <property type="evidence" value="ECO:0007669"/>
    <property type="project" value="UniProtKB-UniRule"/>
</dbReference>
<accession>A0A851GBH2</accession>
<gene>
    <name evidence="9 11" type="primary">lipA</name>
    <name evidence="11" type="ORF">HW115_02775</name>
</gene>
<dbReference type="SMART" id="SM00729">
    <property type="entry name" value="Elp3"/>
    <property type="match status" value="1"/>
</dbReference>
<reference evidence="11 12" key="1">
    <citation type="submission" date="2020-07" db="EMBL/GenBank/DDBJ databases">
        <title>Roseicoccus Jingziensis gen. nov., sp. nov., isolated from coastal seawater.</title>
        <authorList>
            <person name="Feng X."/>
        </authorList>
    </citation>
    <scope>NUCLEOTIDE SEQUENCE [LARGE SCALE GENOMIC DNA]</scope>
    <source>
        <strain evidence="11 12">N1E253</strain>
    </source>
</reference>
<evidence type="ECO:0000256" key="3">
    <source>
        <dbReference type="ARBA" id="ARBA00022679"/>
    </source>
</evidence>
<dbReference type="Pfam" id="PF16881">
    <property type="entry name" value="LIAS_N"/>
    <property type="match status" value="1"/>
</dbReference>
<evidence type="ECO:0000256" key="9">
    <source>
        <dbReference type="HAMAP-Rule" id="MF_00206"/>
    </source>
</evidence>
<dbReference type="EC" id="2.8.1.8" evidence="9"/>
<evidence type="ECO:0000256" key="7">
    <source>
        <dbReference type="ARBA" id="ARBA00023014"/>
    </source>
</evidence>
<keyword evidence="3 9" id="KW-0808">Transferase</keyword>
<feature type="binding site" evidence="9">
    <location>
        <position position="61"/>
    </location>
    <ligand>
        <name>[4Fe-4S] cluster</name>
        <dbReference type="ChEBI" id="CHEBI:49883"/>
        <label>1</label>
    </ligand>
</feature>
<dbReference type="Pfam" id="PF04055">
    <property type="entry name" value="Radical_SAM"/>
    <property type="match status" value="1"/>
</dbReference>
<dbReference type="GO" id="GO:0046872">
    <property type="term" value="F:metal ion binding"/>
    <property type="evidence" value="ECO:0007669"/>
    <property type="project" value="UniProtKB-KW"/>
</dbReference>
<dbReference type="UniPathway" id="UPA00538">
    <property type="reaction ID" value="UER00593"/>
</dbReference>
<protein>
    <recommendedName>
        <fullName evidence="9">Lipoyl synthase</fullName>
        <ecNumber evidence="9">2.8.1.8</ecNumber>
    </recommendedName>
    <alternativeName>
        <fullName evidence="9">Lip-syn</fullName>
        <shortName evidence="9">LS</shortName>
    </alternativeName>
    <alternativeName>
        <fullName evidence="9">Lipoate synthase</fullName>
    </alternativeName>
    <alternativeName>
        <fullName evidence="9">Lipoic acid synthase</fullName>
    </alternativeName>
    <alternativeName>
        <fullName evidence="9">Sulfur insertion protein LipA</fullName>
    </alternativeName>
</protein>
<keyword evidence="2 9" id="KW-0963">Cytoplasm</keyword>
<dbReference type="InterPro" id="IPR006638">
    <property type="entry name" value="Elp3/MiaA/NifB-like_rSAM"/>
</dbReference>
<keyword evidence="5 9" id="KW-0479">Metal-binding</keyword>
<evidence type="ECO:0000256" key="8">
    <source>
        <dbReference type="ARBA" id="ARBA00047326"/>
    </source>
</evidence>
<dbReference type="EMBL" id="JACBAZ010000001">
    <property type="protein sequence ID" value="NWK54519.1"/>
    <property type="molecule type" value="Genomic_DNA"/>
</dbReference>
<feature type="binding site" evidence="9">
    <location>
        <position position="80"/>
    </location>
    <ligand>
        <name>[4Fe-4S] cluster</name>
        <dbReference type="ChEBI" id="CHEBI:49883"/>
        <label>2</label>
        <note>4Fe-4S-S-AdoMet</note>
    </ligand>
</feature>
<dbReference type="PIRSF" id="PIRSF005963">
    <property type="entry name" value="Lipoyl_synth"/>
    <property type="match status" value="1"/>
</dbReference>
<keyword evidence="6 9" id="KW-0408">Iron</keyword>
<evidence type="ECO:0000313" key="12">
    <source>
        <dbReference type="Proteomes" id="UP000557872"/>
    </source>
</evidence>